<name>A0A542DWX8_9MICO</name>
<dbReference type="SUPFAM" id="SSF53067">
    <property type="entry name" value="Actin-like ATPase domain"/>
    <property type="match status" value="1"/>
</dbReference>
<accession>A0A542DWX8</accession>
<dbReference type="InterPro" id="IPR036390">
    <property type="entry name" value="WH_DNA-bd_sf"/>
</dbReference>
<protein>
    <submittedName>
        <fullName evidence="2">Putative NBD/HSP70 family sugar kinase</fullName>
    </submittedName>
</protein>
<dbReference type="Pfam" id="PF13412">
    <property type="entry name" value="HTH_24"/>
    <property type="match status" value="1"/>
</dbReference>
<dbReference type="InterPro" id="IPR000600">
    <property type="entry name" value="ROK"/>
</dbReference>
<evidence type="ECO:0000313" key="3">
    <source>
        <dbReference type="Proteomes" id="UP000317893"/>
    </source>
</evidence>
<proteinExistence type="inferred from homology"/>
<dbReference type="PANTHER" id="PTHR18964:SF149">
    <property type="entry name" value="BIFUNCTIONAL UDP-N-ACETYLGLUCOSAMINE 2-EPIMERASE_N-ACETYLMANNOSAMINE KINASE"/>
    <property type="match status" value="1"/>
</dbReference>
<comment type="caution">
    <text evidence="2">The sequence shown here is derived from an EMBL/GenBank/DDBJ whole genome shotgun (WGS) entry which is preliminary data.</text>
</comment>
<comment type="similarity">
    <text evidence="1">Belongs to the ROK (NagC/XylR) family.</text>
</comment>
<dbReference type="OrthoDB" id="3189808at2"/>
<dbReference type="Gene3D" id="3.30.420.40">
    <property type="match status" value="2"/>
</dbReference>
<dbReference type="EMBL" id="VFMN01000001">
    <property type="protein sequence ID" value="TQJ07583.1"/>
    <property type="molecule type" value="Genomic_DNA"/>
</dbReference>
<dbReference type="SUPFAM" id="SSF46785">
    <property type="entry name" value="Winged helix' DNA-binding domain"/>
    <property type="match status" value="1"/>
</dbReference>
<dbReference type="AlphaFoldDB" id="A0A542DWX8"/>
<keyword evidence="2" id="KW-0808">Transferase</keyword>
<dbReference type="InterPro" id="IPR036388">
    <property type="entry name" value="WH-like_DNA-bd_sf"/>
</dbReference>
<keyword evidence="3" id="KW-1185">Reference proteome</keyword>
<dbReference type="InterPro" id="IPR043129">
    <property type="entry name" value="ATPase_NBD"/>
</dbReference>
<dbReference type="GO" id="GO:0016301">
    <property type="term" value="F:kinase activity"/>
    <property type="evidence" value="ECO:0007669"/>
    <property type="project" value="UniProtKB-KW"/>
</dbReference>
<evidence type="ECO:0000313" key="2">
    <source>
        <dbReference type="EMBL" id="TQJ07583.1"/>
    </source>
</evidence>
<evidence type="ECO:0000256" key="1">
    <source>
        <dbReference type="ARBA" id="ARBA00006479"/>
    </source>
</evidence>
<reference evidence="2 3" key="1">
    <citation type="submission" date="2019-06" db="EMBL/GenBank/DDBJ databases">
        <title>Sequencing the genomes of 1000 actinobacteria strains.</title>
        <authorList>
            <person name="Klenk H.-P."/>
        </authorList>
    </citation>
    <scope>NUCLEOTIDE SEQUENCE [LARGE SCALE GENOMIC DNA]</scope>
    <source>
        <strain evidence="2 3">DSM 18607</strain>
    </source>
</reference>
<gene>
    <name evidence="2" type="ORF">FB458_0648</name>
</gene>
<dbReference type="Proteomes" id="UP000317893">
    <property type="component" value="Unassembled WGS sequence"/>
</dbReference>
<dbReference type="PANTHER" id="PTHR18964">
    <property type="entry name" value="ROK (REPRESSOR, ORF, KINASE) FAMILY"/>
    <property type="match status" value="1"/>
</dbReference>
<dbReference type="Pfam" id="PF00480">
    <property type="entry name" value="ROK"/>
    <property type="match status" value="1"/>
</dbReference>
<keyword evidence="2" id="KW-0418">Kinase</keyword>
<sequence>MAPDDRPSPAVLRGITDETVLRALLGAGRATRAGLAATTGLSKPTVADAVRRLAELGLVRDTGERTTGRGGVGTYYEVDDAVGSALAVTIAPEGVVALAVDVRGRVRGRGERAVERPAPAAAVRRRLTSAARAAVADPTGGSARLAVVSAADPVDRATGRLVHLPDAPFLVGDLDPVAALRPVVEGEVSVDNDVTWAARAEVAARRAAGRPGDHLAHLYLGEGLGAAVVADGEVRRGRDGLAGEVAHLVTTGPGGRAMPLVEVVGRLGLHRPGTTTVDLDAARAALRDARSRRALATALAGVVAALVAVADPGTVVLAGPWGADPRLQDAVRAAVGANARPVAVEGPVAAPGAAQEALVAAAVTALRDDLARRARA</sequence>
<dbReference type="RefSeq" id="WP_141846714.1">
    <property type="nucleotide sequence ID" value="NZ_BAAAPR010000006.1"/>
</dbReference>
<organism evidence="2 3">
    <name type="scientific">Lapillicoccus jejuensis</name>
    <dbReference type="NCBI Taxonomy" id="402171"/>
    <lineage>
        <taxon>Bacteria</taxon>
        <taxon>Bacillati</taxon>
        <taxon>Actinomycetota</taxon>
        <taxon>Actinomycetes</taxon>
        <taxon>Micrococcales</taxon>
        <taxon>Intrasporangiaceae</taxon>
        <taxon>Lapillicoccus</taxon>
    </lineage>
</organism>
<dbReference type="Gene3D" id="1.10.10.10">
    <property type="entry name" value="Winged helix-like DNA-binding domain superfamily/Winged helix DNA-binding domain"/>
    <property type="match status" value="1"/>
</dbReference>